<reference evidence="1" key="1">
    <citation type="journal article" date="2015" name="Nature">
        <title>Complex archaea that bridge the gap between prokaryotes and eukaryotes.</title>
        <authorList>
            <person name="Spang A."/>
            <person name="Saw J.H."/>
            <person name="Jorgensen S.L."/>
            <person name="Zaremba-Niedzwiedzka K."/>
            <person name="Martijn J."/>
            <person name="Lind A.E."/>
            <person name="van Eijk R."/>
            <person name="Schleper C."/>
            <person name="Guy L."/>
            <person name="Ettema T.J."/>
        </authorList>
    </citation>
    <scope>NUCLEOTIDE SEQUENCE</scope>
</reference>
<comment type="caution">
    <text evidence="1">The sequence shown here is derived from an EMBL/GenBank/DDBJ whole genome shotgun (WGS) entry which is preliminary data.</text>
</comment>
<accession>A0A0F9DT71</accession>
<gene>
    <name evidence="1" type="ORF">LCGC14_2240370</name>
</gene>
<protein>
    <submittedName>
        <fullName evidence="1">Uncharacterized protein</fullName>
    </submittedName>
</protein>
<organism evidence="1">
    <name type="scientific">marine sediment metagenome</name>
    <dbReference type="NCBI Taxonomy" id="412755"/>
    <lineage>
        <taxon>unclassified sequences</taxon>
        <taxon>metagenomes</taxon>
        <taxon>ecological metagenomes</taxon>
    </lineage>
</organism>
<name>A0A0F9DT71_9ZZZZ</name>
<dbReference type="AlphaFoldDB" id="A0A0F9DT71"/>
<proteinExistence type="predicted"/>
<evidence type="ECO:0000313" key="1">
    <source>
        <dbReference type="EMBL" id="KKL56941.1"/>
    </source>
</evidence>
<sequence length="72" mass="8549">MKRKNLTNKQIRASETLVLRFRLNCLHADSESRSRDAGVPIRDIWEAHAIVKEIRRRLGRLGIFYLEMKNEK</sequence>
<dbReference type="EMBL" id="LAZR01030328">
    <property type="protein sequence ID" value="KKL56941.1"/>
    <property type="molecule type" value="Genomic_DNA"/>
</dbReference>